<dbReference type="InterPro" id="IPR047132">
    <property type="entry name" value="Olfact_rcpt_6C-like"/>
</dbReference>
<sequence length="311" mass="35160">MNNHSNMVNEFILVGFVLPWFQEMLLFVLLLVIFLLTVTGNLLIITLVCADHQFHTPMYFFLCNLSILEILFILCVTPEMLQNLLSHGIVISFWGCVAQTYFYFFLGTTELFLIAAMSFDRYTAICYPLHYSMIMSGWLCALLVLSSWVGGSLFPLFPLILMIRLPFCGPNKINHFFCDYAPLVQLSCTDTRQLLAVESAFCSVVLFSSLTVTLVSYTYIIITILRIPSATGRQKAFSTCASHITVASIFYGSTIFMYSLPSQERSPTVQKAVAMLTSVLTPLLNPFIYTLKNQKVKEALRTSLRKGIFKP</sequence>
<dbReference type="OrthoDB" id="9902777at2759"/>
<feature type="transmembrane region" description="Helical" evidence="13">
    <location>
        <begin position="24"/>
        <end position="47"/>
    </location>
</feature>
<dbReference type="SUPFAM" id="SSF81321">
    <property type="entry name" value="Family A G protein-coupled receptor-like"/>
    <property type="match status" value="1"/>
</dbReference>
<dbReference type="CDD" id="cd15912">
    <property type="entry name" value="7tmA_OR6C-like"/>
    <property type="match status" value="1"/>
</dbReference>
<keyword evidence="10" id="KW-0325">Glycoprotein</keyword>
<dbReference type="PROSITE" id="PS50262">
    <property type="entry name" value="G_PROTEIN_RECEP_F1_2"/>
    <property type="match status" value="1"/>
</dbReference>
<dbReference type="PRINTS" id="PR00245">
    <property type="entry name" value="OLFACTORYR"/>
</dbReference>
<keyword evidence="9 12" id="KW-0675">Receptor</keyword>
<dbReference type="InterPro" id="IPR000276">
    <property type="entry name" value="GPCR_Rhodpsn"/>
</dbReference>
<comment type="similarity">
    <text evidence="12">Belongs to the G-protein coupled receptor 1 family.</text>
</comment>
<dbReference type="KEGG" id="asn:102375663"/>
<evidence type="ECO:0000256" key="2">
    <source>
        <dbReference type="ARBA" id="ARBA00022475"/>
    </source>
</evidence>
<reference evidence="16" key="1">
    <citation type="submission" date="2025-08" db="UniProtKB">
        <authorList>
            <consortium name="RefSeq"/>
        </authorList>
    </citation>
    <scope>IDENTIFICATION</scope>
</reference>
<keyword evidence="3 13" id="KW-0716">Sensory transduction</keyword>
<feature type="transmembrane region" description="Helical" evidence="13">
    <location>
        <begin position="59"/>
        <end position="81"/>
    </location>
</feature>
<dbReference type="Proteomes" id="UP000189705">
    <property type="component" value="Unplaced"/>
</dbReference>
<feature type="domain" description="G-protein coupled receptors family 1 profile" evidence="14">
    <location>
        <begin position="40"/>
        <end position="289"/>
    </location>
</feature>
<keyword evidence="2 13" id="KW-1003">Cell membrane</keyword>
<dbReference type="RefSeq" id="XP_006037483.1">
    <property type="nucleotide sequence ID" value="XM_006037421.1"/>
</dbReference>
<evidence type="ECO:0000256" key="8">
    <source>
        <dbReference type="ARBA" id="ARBA00023136"/>
    </source>
</evidence>
<keyword evidence="8 13" id="KW-0472">Membrane</keyword>
<feature type="transmembrane region" description="Helical" evidence="13">
    <location>
        <begin position="204"/>
        <end position="225"/>
    </location>
</feature>
<keyword evidence="15" id="KW-1185">Reference proteome</keyword>
<name>A0A1U7SKL9_ALLSI</name>
<keyword evidence="11 12" id="KW-0807">Transducer</keyword>
<accession>A0A1U7SKL9</accession>
<evidence type="ECO:0000256" key="1">
    <source>
        <dbReference type="ARBA" id="ARBA00004651"/>
    </source>
</evidence>
<feature type="transmembrane region" description="Helical" evidence="13">
    <location>
        <begin position="131"/>
        <end position="157"/>
    </location>
</feature>
<dbReference type="InterPro" id="IPR017452">
    <property type="entry name" value="GPCR_Rhodpsn_7TM"/>
</dbReference>
<evidence type="ECO:0000313" key="15">
    <source>
        <dbReference type="Proteomes" id="UP000189705"/>
    </source>
</evidence>
<evidence type="ECO:0000256" key="5">
    <source>
        <dbReference type="ARBA" id="ARBA00022725"/>
    </source>
</evidence>
<dbReference type="PROSITE" id="PS00237">
    <property type="entry name" value="G_PROTEIN_RECEP_F1_1"/>
    <property type="match status" value="1"/>
</dbReference>
<keyword evidence="6 13" id="KW-1133">Transmembrane helix</keyword>
<dbReference type="GO" id="GO:0004930">
    <property type="term" value="F:G protein-coupled receptor activity"/>
    <property type="evidence" value="ECO:0007669"/>
    <property type="project" value="UniProtKB-KW"/>
</dbReference>
<evidence type="ECO:0000256" key="3">
    <source>
        <dbReference type="ARBA" id="ARBA00022606"/>
    </source>
</evidence>
<dbReference type="FunFam" id="1.20.1070.10:FF:000010">
    <property type="entry name" value="Olfactory receptor"/>
    <property type="match status" value="1"/>
</dbReference>
<proteinExistence type="inferred from homology"/>
<dbReference type="Gene3D" id="1.20.1070.10">
    <property type="entry name" value="Rhodopsin 7-helix transmembrane proteins"/>
    <property type="match status" value="1"/>
</dbReference>
<dbReference type="InParanoid" id="A0A1U7SKL9"/>
<protein>
    <recommendedName>
        <fullName evidence="13">Olfactory receptor</fullName>
    </recommendedName>
</protein>
<dbReference type="PANTHER" id="PTHR26454">
    <property type="entry name" value="OLFACTORY RECEPTOR"/>
    <property type="match status" value="1"/>
</dbReference>
<evidence type="ECO:0000256" key="13">
    <source>
        <dbReference type="RuleBase" id="RU363047"/>
    </source>
</evidence>
<evidence type="ECO:0000256" key="9">
    <source>
        <dbReference type="ARBA" id="ARBA00023170"/>
    </source>
</evidence>
<evidence type="ECO:0000256" key="4">
    <source>
        <dbReference type="ARBA" id="ARBA00022692"/>
    </source>
</evidence>
<dbReference type="GO" id="GO:0004984">
    <property type="term" value="F:olfactory receptor activity"/>
    <property type="evidence" value="ECO:0007669"/>
    <property type="project" value="InterPro"/>
</dbReference>
<dbReference type="Pfam" id="PF13853">
    <property type="entry name" value="7tm_4"/>
    <property type="match status" value="1"/>
</dbReference>
<evidence type="ECO:0000256" key="12">
    <source>
        <dbReference type="RuleBase" id="RU000688"/>
    </source>
</evidence>
<gene>
    <name evidence="16" type="primary">LOC102375663</name>
</gene>
<evidence type="ECO:0000256" key="6">
    <source>
        <dbReference type="ARBA" id="ARBA00022989"/>
    </source>
</evidence>
<dbReference type="GeneID" id="102375663"/>
<dbReference type="PANTHER" id="PTHR26454:SF18">
    <property type="entry name" value="OLFACTORY RECEPTOR 6C76"/>
    <property type="match status" value="1"/>
</dbReference>
<dbReference type="eggNOG" id="ENOG502SFXX">
    <property type="taxonomic scope" value="Eukaryota"/>
</dbReference>
<dbReference type="PRINTS" id="PR00237">
    <property type="entry name" value="GPCRRHODOPSN"/>
</dbReference>
<feature type="transmembrane region" description="Helical" evidence="13">
    <location>
        <begin position="101"/>
        <end position="119"/>
    </location>
</feature>
<keyword evidence="4 12" id="KW-0812">Transmembrane</keyword>
<evidence type="ECO:0000256" key="7">
    <source>
        <dbReference type="ARBA" id="ARBA00023040"/>
    </source>
</evidence>
<dbReference type="InterPro" id="IPR000725">
    <property type="entry name" value="Olfact_rcpt"/>
</dbReference>
<organism evidence="15 16">
    <name type="scientific">Alligator sinensis</name>
    <name type="common">Chinese alligator</name>
    <dbReference type="NCBI Taxonomy" id="38654"/>
    <lineage>
        <taxon>Eukaryota</taxon>
        <taxon>Metazoa</taxon>
        <taxon>Chordata</taxon>
        <taxon>Craniata</taxon>
        <taxon>Vertebrata</taxon>
        <taxon>Euteleostomi</taxon>
        <taxon>Archelosauria</taxon>
        <taxon>Archosauria</taxon>
        <taxon>Crocodylia</taxon>
        <taxon>Alligatoridae</taxon>
        <taxon>Alligatorinae</taxon>
        <taxon>Alligator</taxon>
    </lineage>
</organism>
<evidence type="ECO:0000256" key="10">
    <source>
        <dbReference type="ARBA" id="ARBA00023180"/>
    </source>
</evidence>
<comment type="subcellular location">
    <subcellularLocation>
        <location evidence="1 13">Cell membrane</location>
        <topology evidence="1 13">Multi-pass membrane protein</topology>
    </subcellularLocation>
</comment>
<dbReference type="GO" id="GO:0005886">
    <property type="term" value="C:plasma membrane"/>
    <property type="evidence" value="ECO:0007669"/>
    <property type="project" value="UniProtKB-SubCell"/>
</dbReference>
<dbReference type="AlphaFoldDB" id="A0A1U7SKL9"/>
<feature type="transmembrane region" description="Helical" evidence="13">
    <location>
        <begin position="272"/>
        <end position="291"/>
    </location>
</feature>
<keyword evidence="7 12" id="KW-0297">G-protein coupled receptor</keyword>
<evidence type="ECO:0000313" key="16">
    <source>
        <dbReference type="RefSeq" id="XP_006037483.1"/>
    </source>
</evidence>
<keyword evidence="5 13" id="KW-0552">Olfaction</keyword>
<evidence type="ECO:0000256" key="11">
    <source>
        <dbReference type="ARBA" id="ARBA00023224"/>
    </source>
</evidence>
<evidence type="ECO:0000259" key="14">
    <source>
        <dbReference type="PROSITE" id="PS50262"/>
    </source>
</evidence>
<feature type="transmembrane region" description="Helical" evidence="13">
    <location>
        <begin position="237"/>
        <end position="260"/>
    </location>
</feature>